<reference evidence="8" key="1">
    <citation type="submission" date="2021-01" db="UniProtKB">
        <authorList>
            <consortium name="EnsemblMetazoa"/>
        </authorList>
    </citation>
    <scope>IDENTIFICATION</scope>
    <source>
        <strain evidence="8">DH4</strain>
    </source>
</reference>
<dbReference type="InterPro" id="IPR039791">
    <property type="entry name" value="GCM"/>
</dbReference>
<reference evidence="10" key="2">
    <citation type="submission" date="2025-04" db="UniProtKB">
        <authorList>
            <consortium name="RefSeq"/>
        </authorList>
    </citation>
    <scope>IDENTIFICATION</scope>
    <source>
        <strain evidence="10">DH4</strain>
        <tissue evidence="10">Whole body</tissue>
    </source>
</reference>
<dbReference type="PANTHER" id="PTHR12414:SF8">
    <property type="entry name" value="TRANSCRIPTION FACTOR GLIAL CELLS MISSING-RELATED"/>
    <property type="match status" value="1"/>
</dbReference>
<dbReference type="EnsemblMetazoa" id="XM_393815">
    <property type="protein sequence ID" value="XP_393815"/>
    <property type="gene ID" value="LOC410334"/>
</dbReference>
<feature type="domain" description="GCM" evidence="7">
    <location>
        <begin position="41"/>
        <end position="197"/>
    </location>
</feature>
<gene>
    <name evidence="8" type="primary">410334</name>
    <name evidence="10" type="synonym">LOC410334</name>
</gene>
<dbReference type="Gene3D" id="3.30.70.3530">
    <property type="entry name" value="GCM motif"/>
    <property type="match status" value="1"/>
</dbReference>
<protein>
    <submittedName>
        <fullName evidence="10">Uncharacterized protein LOC410334 isoform X1</fullName>
    </submittedName>
</protein>
<dbReference type="PANTHER" id="PTHR12414">
    <property type="entry name" value="GLIAL CELLS MISSING RELATED/GLIDE"/>
    <property type="match status" value="1"/>
</dbReference>
<feature type="compositionally biased region" description="Polar residues" evidence="6">
    <location>
        <begin position="16"/>
        <end position="38"/>
    </location>
</feature>
<proteinExistence type="predicted"/>
<accession>A0A7M7R660</accession>
<feature type="region of interest" description="Disordered" evidence="6">
    <location>
        <begin position="177"/>
        <end position="198"/>
    </location>
</feature>
<dbReference type="OrthoDB" id="6241117at2759"/>
<keyword evidence="9" id="KW-1185">Reference proteome</keyword>
<feature type="region of interest" description="Disordered" evidence="6">
    <location>
        <begin position="224"/>
        <end position="247"/>
    </location>
</feature>
<evidence type="ECO:0000313" key="8">
    <source>
        <dbReference type="EnsemblMetazoa" id="XP_393815"/>
    </source>
</evidence>
<evidence type="ECO:0000259" key="7">
    <source>
        <dbReference type="PROSITE" id="PS50807"/>
    </source>
</evidence>
<dbReference type="InterPro" id="IPR043021">
    <property type="entry name" value="GCM_small"/>
</dbReference>
<dbReference type="SUPFAM" id="SSF90073">
    <property type="entry name" value="GCM domain"/>
    <property type="match status" value="1"/>
</dbReference>
<evidence type="ECO:0000256" key="4">
    <source>
        <dbReference type="ARBA" id="ARBA00023163"/>
    </source>
</evidence>
<feature type="region of interest" description="Disordered" evidence="6">
    <location>
        <begin position="522"/>
        <end position="546"/>
    </location>
</feature>
<dbReference type="GO" id="GO:0000978">
    <property type="term" value="F:RNA polymerase II cis-regulatory region sequence-specific DNA binding"/>
    <property type="evidence" value="ECO:0007669"/>
    <property type="project" value="TreeGrafter"/>
</dbReference>
<evidence type="ECO:0000256" key="1">
    <source>
        <dbReference type="ARBA" id="ARBA00022473"/>
    </source>
</evidence>
<keyword evidence="5" id="KW-0539">Nucleus</keyword>
<keyword evidence="1" id="KW-0217">Developmental protein</keyword>
<evidence type="ECO:0000256" key="2">
    <source>
        <dbReference type="ARBA" id="ARBA00023015"/>
    </source>
</evidence>
<evidence type="ECO:0000256" key="5">
    <source>
        <dbReference type="ARBA" id="ARBA00023242"/>
    </source>
</evidence>
<feature type="compositionally biased region" description="Low complexity" evidence="6">
    <location>
        <begin position="529"/>
        <end position="540"/>
    </location>
</feature>
<dbReference type="AlphaFoldDB" id="A0A7M7R660"/>
<evidence type="ECO:0000313" key="10">
    <source>
        <dbReference type="RefSeq" id="XP_393815.4"/>
    </source>
</evidence>
<organism evidence="8">
    <name type="scientific">Apis mellifera</name>
    <name type="common">Honeybee</name>
    <dbReference type="NCBI Taxonomy" id="7460"/>
    <lineage>
        <taxon>Eukaryota</taxon>
        <taxon>Metazoa</taxon>
        <taxon>Ecdysozoa</taxon>
        <taxon>Arthropoda</taxon>
        <taxon>Hexapoda</taxon>
        <taxon>Insecta</taxon>
        <taxon>Pterygota</taxon>
        <taxon>Neoptera</taxon>
        <taxon>Endopterygota</taxon>
        <taxon>Hymenoptera</taxon>
        <taxon>Apocrita</taxon>
        <taxon>Aculeata</taxon>
        <taxon>Apoidea</taxon>
        <taxon>Anthophila</taxon>
        <taxon>Apidae</taxon>
        <taxon>Apis</taxon>
    </lineage>
</organism>
<dbReference type="RefSeq" id="XP_393815.4">
    <property type="nucleotide sequence ID" value="XM_393815.7"/>
</dbReference>
<dbReference type="Gene3D" id="2.20.25.670">
    <property type="entry name" value="GCM domain, large subdomain"/>
    <property type="match status" value="1"/>
</dbReference>
<keyword evidence="2" id="KW-0805">Transcription regulation</keyword>
<feature type="region of interest" description="Disordered" evidence="6">
    <location>
        <begin position="16"/>
        <end position="40"/>
    </location>
</feature>
<feature type="region of interest" description="Disordered" evidence="6">
    <location>
        <begin position="674"/>
        <end position="693"/>
    </location>
</feature>
<keyword evidence="4" id="KW-0804">Transcription</keyword>
<dbReference type="GO" id="GO:0042063">
    <property type="term" value="P:gliogenesis"/>
    <property type="evidence" value="ECO:0007669"/>
    <property type="project" value="TreeGrafter"/>
</dbReference>
<dbReference type="InterPro" id="IPR036115">
    <property type="entry name" value="GCM_dom_sf"/>
</dbReference>
<dbReference type="GeneID" id="410334"/>
<sequence>MVRPFENRDNRAFEWSSRSRVGSPTMSATVAGNQQQQHPHQEWDINDSNVPRVVEYDPWCEWADGHVRRVYGPDCEEARRHASGWAMRNTNNHNVSILKKSCLGVLVCSQECILPGGGRVHLRPAICDKARKKQQGKPCPNRQCTGRLEILSCRGHCGYPVTHFWRHTEHAIFFQAKGQHDHPRPEAKSTSEARRSVGAGRRVRGLAVLLANEAALGSKLMSLRGTKRSNSEAIEQPPRTTQPPPLIPDKGYSCSCPPFECMCGLQSNVSAYQQSHHQTTMYPQQTGSNDTPYWLQDTVPAQETALGYNLPSQVSQEASYPDFPPFTGELLQPEEIFQLDQPLRPEFSMNSQEVASRSPPTLLDLGSGTIKYEMKQQGDQAYWSQFLSEDSSSSHLSIAQDERLQFPGFETEKDSANGFCAKRPVNHHQFVPEKEGNHHHHHLNNPLNFQDYQHTRHTPNQKGADQEASYWAQNHQDDRLNFPDFDPRKEEELLPARRDVNCFPKENCQQGLMDRPSYSVYPKKEIDSSRPSISSSRGSPMENKHYSFNDGYQMFDQSDKNQLAANRIPNQSRMVGLDERLQNNYRETNADTSERLFPDPSGMDIPAQNSPEPFFYPTNDRCHYTCEVVDTRLPQMAVASQSNGMNNYGDVADLDLPPFVDYTLVGMLCSTEEDTSSLLPGCPQNSHSYVPHH</sequence>
<feature type="compositionally biased region" description="Polar residues" evidence="6">
    <location>
        <begin position="683"/>
        <end position="693"/>
    </location>
</feature>
<dbReference type="GO" id="GO:0005634">
    <property type="term" value="C:nucleus"/>
    <property type="evidence" value="ECO:0007669"/>
    <property type="project" value="TreeGrafter"/>
</dbReference>
<dbReference type="InterPro" id="IPR003902">
    <property type="entry name" value="Tscrpt_reg_GCM"/>
</dbReference>
<accession>A0A8B9AWN0</accession>
<evidence type="ECO:0000256" key="3">
    <source>
        <dbReference type="ARBA" id="ARBA00023125"/>
    </source>
</evidence>
<dbReference type="PROSITE" id="PS50807">
    <property type="entry name" value="GCM"/>
    <property type="match status" value="1"/>
</dbReference>
<name>A0A7M7R660_APIME</name>
<keyword evidence="3" id="KW-0238">DNA-binding</keyword>
<dbReference type="Pfam" id="PF03615">
    <property type="entry name" value="GCM"/>
    <property type="match status" value="1"/>
</dbReference>
<dbReference type="Proteomes" id="UP000005203">
    <property type="component" value="Linkage group LG11"/>
</dbReference>
<dbReference type="GO" id="GO:0001228">
    <property type="term" value="F:DNA-binding transcription activator activity, RNA polymerase II-specific"/>
    <property type="evidence" value="ECO:0007669"/>
    <property type="project" value="InterPro"/>
</dbReference>
<feature type="compositionally biased region" description="Basic and acidic residues" evidence="6">
    <location>
        <begin position="178"/>
        <end position="195"/>
    </location>
</feature>
<evidence type="ECO:0000313" key="9">
    <source>
        <dbReference type="Proteomes" id="UP000005203"/>
    </source>
</evidence>
<dbReference type="InterPro" id="IPR043020">
    <property type="entry name" value="GCM_large"/>
</dbReference>
<evidence type="ECO:0000256" key="6">
    <source>
        <dbReference type="SAM" id="MobiDB-lite"/>
    </source>
</evidence>